<reference evidence="1" key="1">
    <citation type="journal article" date="2020" name="Nat. Commun.">
        <title>Large-scale genome sequencing of mycorrhizal fungi provides insights into the early evolution of symbiotic traits.</title>
        <authorList>
            <person name="Miyauchi S."/>
            <person name="Kiss E."/>
            <person name="Kuo A."/>
            <person name="Drula E."/>
            <person name="Kohler A."/>
            <person name="Sanchez-Garcia M."/>
            <person name="Morin E."/>
            <person name="Andreopoulos B."/>
            <person name="Barry K.W."/>
            <person name="Bonito G."/>
            <person name="Buee M."/>
            <person name="Carver A."/>
            <person name="Chen C."/>
            <person name="Cichocki N."/>
            <person name="Clum A."/>
            <person name="Culley D."/>
            <person name="Crous P.W."/>
            <person name="Fauchery L."/>
            <person name="Girlanda M."/>
            <person name="Hayes R.D."/>
            <person name="Keri Z."/>
            <person name="LaButti K."/>
            <person name="Lipzen A."/>
            <person name="Lombard V."/>
            <person name="Magnuson J."/>
            <person name="Maillard F."/>
            <person name="Murat C."/>
            <person name="Nolan M."/>
            <person name="Ohm R.A."/>
            <person name="Pangilinan J."/>
            <person name="Pereira M.F."/>
            <person name="Perotto S."/>
            <person name="Peter M."/>
            <person name="Pfister S."/>
            <person name="Riley R."/>
            <person name="Sitrit Y."/>
            <person name="Stielow J.B."/>
            <person name="Szollosi G."/>
            <person name="Zifcakova L."/>
            <person name="Stursova M."/>
            <person name="Spatafora J.W."/>
            <person name="Tedersoo L."/>
            <person name="Vaario L.M."/>
            <person name="Yamada A."/>
            <person name="Yan M."/>
            <person name="Wang P."/>
            <person name="Xu J."/>
            <person name="Bruns T."/>
            <person name="Baldrian P."/>
            <person name="Vilgalys R."/>
            <person name="Dunand C."/>
            <person name="Henrissat B."/>
            <person name="Grigoriev I.V."/>
            <person name="Hibbett D."/>
            <person name="Nagy L.G."/>
            <person name="Martin F.M."/>
        </authorList>
    </citation>
    <scope>NUCLEOTIDE SEQUENCE</scope>
    <source>
        <strain evidence="1">UP504</strain>
    </source>
</reference>
<dbReference type="EMBL" id="MU129311">
    <property type="protein sequence ID" value="KAF9503717.1"/>
    <property type="molecule type" value="Genomic_DNA"/>
</dbReference>
<evidence type="ECO:0000313" key="2">
    <source>
        <dbReference type="Proteomes" id="UP000886523"/>
    </source>
</evidence>
<evidence type="ECO:0000313" key="1">
    <source>
        <dbReference type="EMBL" id="KAF9503717.1"/>
    </source>
</evidence>
<proteinExistence type="predicted"/>
<dbReference type="Proteomes" id="UP000886523">
    <property type="component" value="Unassembled WGS sequence"/>
</dbReference>
<keyword evidence="2" id="KW-1185">Reference proteome</keyword>
<accession>A0A9P6ADS7</accession>
<name>A0A9P6ADS7_9AGAM</name>
<sequence>MTAEGGISNLQETKGFDPTKPLEYSAAYKGIKLTPPQIQQQVVGSSQKSKAKKSYYKHNQDIIDQGLSCSCLGRVRTMIRHSITMVTMQILHDTKDWCTHFHKIIYCLTIHRSKSVPLAVVSKPHEYIQVNIPTCPNGVRYEFKQGGVTKTSWFCRGKGDIWHFKGCRKITPSGINWHCLSISILGPGHRARSRIFLIRGATLPTPESKVRSRLRIWSPILRVPTWNCVRPRQPTELAVICCKGGRLCMGT</sequence>
<dbReference type="AlphaFoldDB" id="A0A9P6ADS7"/>
<protein>
    <submittedName>
        <fullName evidence="1">Uncharacterized protein</fullName>
    </submittedName>
</protein>
<comment type="caution">
    <text evidence="1">The sequence shown here is derived from an EMBL/GenBank/DDBJ whole genome shotgun (WGS) entry which is preliminary data.</text>
</comment>
<organism evidence="1 2">
    <name type="scientific">Hydnum rufescens UP504</name>
    <dbReference type="NCBI Taxonomy" id="1448309"/>
    <lineage>
        <taxon>Eukaryota</taxon>
        <taxon>Fungi</taxon>
        <taxon>Dikarya</taxon>
        <taxon>Basidiomycota</taxon>
        <taxon>Agaricomycotina</taxon>
        <taxon>Agaricomycetes</taxon>
        <taxon>Cantharellales</taxon>
        <taxon>Hydnaceae</taxon>
        <taxon>Hydnum</taxon>
    </lineage>
</organism>
<gene>
    <name evidence="1" type="ORF">BS47DRAFT_1369332</name>
</gene>